<keyword evidence="11 16" id="KW-0472">Membrane</keyword>
<feature type="transmembrane region" description="Helical" evidence="16">
    <location>
        <begin position="1146"/>
        <end position="1170"/>
    </location>
</feature>
<organism evidence="19">
    <name type="scientific">Lepeophtheirus salmonis</name>
    <name type="common">Salmon louse</name>
    <name type="synonym">Caligus salmonis</name>
    <dbReference type="NCBI Taxonomy" id="72036"/>
    <lineage>
        <taxon>Eukaryota</taxon>
        <taxon>Metazoa</taxon>
        <taxon>Ecdysozoa</taxon>
        <taxon>Arthropoda</taxon>
        <taxon>Crustacea</taxon>
        <taxon>Multicrustacea</taxon>
        <taxon>Hexanauplia</taxon>
        <taxon>Copepoda</taxon>
        <taxon>Siphonostomatoida</taxon>
        <taxon>Caligidae</taxon>
        <taxon>Lepeophtheirus</taxon>
    </lineage>
</organism>
<dbReference type="FunFam" id="1.10.287.70:FF:000001">
    <property type="entry name" value="Sodium channel protein"/>
    <property type="match status" value="1"/>
</dbReference>
<dbReference type="PANTHER" id="PTHR10037:SF288">
    <property type="entry name" value="SODIUM CHANNEL PROTEIN PARA"/>
    <property type="match status" value="1"/>
</dbReference>
<keyword evidence="17" id="KW-0175">Coiled coil</keyword>
<keyword evidence="14 16" id="KW-0739">Sodium transport</keyword>
<feature type="transmembrane region" description="Helical" evidence="16">
    <location>
        <begin position="1444"/>
        <end position="1469"/>
    </location>
</feature>
<evidence type="ECO:0000256" key="13">
    <source>
        <dbReference type="ARBA" id="ARBA00023180"/>
    </source>
</evidence>
<dbReference type="SUPFAM" id="SSF81324">
    <property type="entry name" value="Voltage-gated potassium channels"/>
    <property type="match status" value="4"/>
</dbReference>
<evidence type="ECO:0000256" key="5">
    <source>
        <dbReference type="ARBA" id="ARBA00022692"/>
    </source>
</evidence>
<evidence type="ECO:0000313" key="19">
    <source>
        <dbReference type="EMBL" id="CDW46760.1"/>
    </source>
</evidence>
<comment type="similarity">
    <text evidence="16">Belongs to the sodium channel (TC 1.A.1.10) family.</text>
</comment>
<dbReference type="Pfam" id="PF00520">
    <property type="entry name" value="Ion_trans"/>
    <property type="match status" value="4"/>
</dbReference>
<evidence type="ECO:0000256" key="1">
    <source>
        <dbReference type="ARBA" id="ARBA00004651"/>
    </source>
</evidence>
<keyword evidence="3 16" id="KW-0894">Sodium channel</keyword>
<accession>A0A0K2V8V2</accession>
<feature type="transmembrane region" description="Helical" evidence="16">
    <location>
        <begin position="178"/>
        <end position="197"/>
    </location>
</feature>
<dbReference type="GO" id="GO:0005509">
    <property type="term" value="F:calcium ion binding"/>
    <property type="evidence" value="ECO:0007669"/>
    <property type="project" value="InterPro"/>
</dbReference>
<dbReference type="Gene3D" id="1.10.287.70">
    <property type="match status" value="4"/>
</dbReference>
<evidence type="ECO:0000256" key="12">
    <source>
        <dbReference type="ARBA" id="ARBA00023157"/>
    </source>
</evidence>
<dbReference type="GO" id="GO:0086010">
    <property type="term" value="P:membrane depolarization during action potential"/>
    <property type="evidence" value="ECO:0007669"/>
    <property type="project" value="TreeGrafter"/>
</dbReference>
<name>A0A0K2V8V2_LEPSM</name>
<feature type="transmembrane region" description="Helical" evidence="16">
    <location>
        <begin position="949"/>
        <end position="971"/>
    </location>
</feature>
<reference evidence="19" key="1">
    <citation type="submission" date="2014-05" db="EMBL/GenBank/DDBJ databases">
        <authorList>
            <person name="Chronopoulou M."/>
        </authorList>
    </citation>
    <scope>NUCLEOTIDE SEQUENCE</scope>
    <source>
        <tissue evidence="19">Whole organism</tissue>
    </source>
</reference>
<dbReference type="EMBL" id="HACA01029399">
    <property type="protein sequence ID" value="CDW46760.1"/>
    <property type="molecule type" value="Transcribed_RNA"/>
</dbReference>
<feature type="transmembrane region" description="Helical" evidence="16">
    <location>
        <begin position="731"/>
        <end position="752"/>
    </location>
</feature>
<proteinExistence type="inferred from homology"/>
<keyword evidence="6" id="KW-0677">Repeat</keyword>
<dbReference type="PRINTS" id="PR00170">
    <property type="entry name" value="NACHANNEL"/>
</dbReference>
<dbReference type="PANTHER" id="PTHR10037">
    <property type="entry name" value="VOLTAGE-GATED CATION CHANNEL CALCIUM AND SODIUM"/>
    <property type="match status" value="1"/>
</dbReference>
<feature type="transmembrane region" description="Helical" evidence="16">
    <location>
        <begin position="151"/>
        <end position="172"/>
    </location>
</feature>
<dbReference type="GO" id="GO:0001518">
    <property type="term" value="C:voltage-gated sodium channel complex"/>
    <property type="evidence" value="ECO:0007669"/>
    <property type="project" value="UniProtKB-UniRule"/>
</dbReference>
<evidence type="ECO:0000256" key="2">
    <source>
        <dbReference type="ARBA" id="ARBA00022448"/>
    </source>
</evidence>
<feature type="transmembrane region" description="Helical" evidence="16">
    <location>
        <begin position="312"/>
        <end position="338"/>
    </location>
</feature>
<dbReference type="InterPro" id="IPR002048">
    <property type="entry name" value="EF_hand_dom"/>
</dbReference>
<dbReference type="PROSITE" id="PS50222">
    <property type="entry name" value="EF_HAND_2"/>
    <property type="match status" value="1"/>
</dbReference>
<dbReference type="FunFam" id="1.10.287.70:FF:000046">
    <property type="entry name" value="Sodium channel protein"/>
    <property type="match status" value="1"/>
</dbReference>
<feature type="transmembrane region" description="Helical" evidence="16">
    <location>
        <begin position="1347"/>
        <end position="1375"/>
    </location>
</feature>
<keyword evidence="12" id="KW-1015">Disulfide bond</keyword>
<comment type="subcellular location">
    <subcellularLocation>
        <location evidence="1 16">Cell membrane</location>
        <topology evidence="1 16">Multi-pass membrane protein</topology>
    </subcellularLocation>
</comment>
<evidence type="ECO:0000256" key="4">
    <source>
        <dbReference type="ARBA" id="ARBA00022475"/>
    </source>
</evidence>
<dbReference type="FunFam" id="1.20.120.350:FF:000023">
    <property type="entry name" value="Sodium channel protein"/>
    <property type="match status" value="1"/>
</dbReference>
<evidence type="ECO:0000256" key="9">
    <source>
        <dbReference type="ARBA" id="ARBA00023053"/>
    </source>
</evidence>
<dbReference type="GO" id="GO:0005248">
    <property type="term" value="F:voltage-gated sodium channel activity"/>
    <property type="evidence" value="ECO:0007669"/>
    <property type="project" value="InterPro"/>
</dbReference>
<keyword evidence="15 16" id="KW-0407">Ion channel</keyword>
<keyword evidence="8 16" id="KW-1133">Transmembrane helix</keyword>
<dbReference type="InterPro" id="IPR005821">
    <property type="entry name" value="Ion_trans_dom"/>
</dbReference>
<keyword evidence="4" id="KW-1003">Cell membrane</keyword>
<evidence type="ECO:0000256" key="11">
    <source>
        <dbReference type="ARBA" id="ARBA00023136"/>
    </source>
</evidence>
<feature type="transmembrane region" description="Helical" evidence="16">
    <location>
        <begin position="561"/>
        <end position="579"/>
    </location>
</feature>
<evidence type="ECO:0000256" key="8">
    <source>
        <dbReference type="ARBA" id="ARBA00022989"/>
    </source>
</evidence>
<comment type="function">
    <text evidence="16">Mediates the voltage-dependent sodium ion permeability of excitable membranes. Assuming opened or closed conformations in response to the voltage difference across the membrane, the protein forms a sodium-selective channel through which Na(+) ions may pass in accordance with their electrochemical gradient.</text>
</comment>
<keyword evidence="7 16" id="KW-0851">Voltage-gated channel</keyword>
<dbReference type="Gene3D" id="1.20.120.350">
    <property type="entry name" value="Voltage-gated potassium channels. Chain C"/>
    <property type="match status" value="4"/>
</dbReference>
<dbReference type="Gene3D" id="1.10.238.10">
    <property type="entry name" value="EF-hand"/>
    <property type="match status" value="1"/>
</dbReference>
<evidence type="ECO:0000259" key="18">
    <source>
        <dbReference type="PROSITE" id="PS50222"/>
    </source>
</evidence>
<evidence type="ECO:0000256" key="17">
    <source>
        <dbReference type="SAM" id="Coils"/>
    </source>
</evidence>
<feature type="transmembrane region" description="Helical" evidence="16">
    <location>
        <begin position="120"/>
        <end position="139"/>
    </location>
</feature>
<dbReference type="FunFam" id="1.20.120.350:FF:000036">
    <property type="entry name" value="Voltage-dependent sodium channel SCN10A"/>
    <property type="match status" value="1"/>
</dbReference>
<dbReference type="OrthoDB" id="2984333at2759"/>
<feature type="transmembrane region" description="Helical" evidence="16">
    <location>
        <begin position="910"/>
        <end position="928"/>
    </location>
</feature>
<feature type="coiled-coil region" evidence="17">
    <location>
        <begin position="339"/>
        <end position="373"/>
    </location>
</feature>
<feature type="non-terminal residue" evidence="19">
    <location>
        <position position="1"/>
    </location>
</feature>
<keyword evidence="9 16" id="KW-0915">Sodium</keyword>
<dbReference type="InterPro" id="IPR027359">
    <property type="entry name" value="Volt_channel_dom_sf"/>
</dbReference>
<feature type="transmembrane region" description="Helical" evidence="16">
    <location>
        <begin position="1264"/>
        <end position="1282"/>
    </location>
</feature>
<keyword evidence="13" id="KW-0325">Glycoprotein</keyword>
<feature type="transmembrane region" description="Helical" evidence="16">
    <location>
        <begin position="1026"/>
        <end position="1055"/>
    </location>
</feature>
<dbReference type="InterPro" id="IPR001696">
    <property type="entry name" value="Na_channel_asu"/>
</dbReference>
<protein>
    <recommendedName>
        <fullName evidence="16">Sodium channel protein</fullName>
    </recommendedName>
</protein>
<comment type="caution">
    <text evidence="16">Lacks conserved residue(s) required for the propagation of feature annotation.</text>
</comment>
<dbReference type="FunFam" id="1.20.120.350:FF:000019">
    <property type="entry name" value="Sodium channel protein"/>
    <property type="match status" value="1"/>
</dbReference>
<feature type="transmembrane region" description="Helical" evidence="16">
    <location>
        <begin position="599"/>
        <end position="620"/>
    </location>
</feature>
<evidence type="ECO:0000256" key="6">
    <source>
        <dbReference type="ARBA" id="ARBA00022737"/>
    </source>
</evidence>
<evidence type="ECO:0000256" key="7">
    <source>
        <dbReference type="ARBA" id="ARBA00022882"/>
    </source>
</evidence>
<feature type="transmembrane region" description="Helical" evidence="16">
    <location>
        <begin position="57"/>
        <end position="76"/>
    </location>
</feature>
<keyword evidence="2 16" id="KW-0813">Transport</keyword>
<evidence type="ECO:0000256" key="15">
    <source>
        <dbReference type="ARBA" id="ARBA00023303"/>
    </source>
</evidence>
<dbReference type="InterPro" id="IPR043203">
    <property type="entry name" value="VGCC_Ca_Na"/>
</dbReference>
<feature type="transmembrane region" description="Helical" evidence="16">
    <location>
        <begin position="702"/>
        <end position="724"/>
    </location>
</feature>
<evidence type="ECO:0000256" key="16">
    <source>
        <dbReference type="RuleBase" id="RU361132"/>
    </source>
</evidence>
<sequence length="1626" mass="185569">LSNTPICDIDPFYADQRTFMVIAKNGSITRFSAEPALFFLTPFHPIRRIAIRVLTHPLFNFIIICTILVNCIVMMLPDTEYTSASEIIFTSIYTYESAVKLLARGFILHNFTYLRDPWNWLDFAVIGMSYITIAIDLGSFSSLRTFRVFRALKSVAVVPGLKTIVGAIIYSVKNLFDVTILTLFGLALFALLGLQLYMGVLTQRCIYEIPDELLEMNNGSVHSVYKSWYINSSNLYVSEVTNDYIMCGNSSGAGKCPEGTVCLAGFAQNPNHGYTTFDNFGYAYLCAFRLMTQDYWENLYQITLRTAGPWNILFFILNIFMGSFYLINLILAIVAMSYDELQRLAEEEAERELEELEALKAAEIAVFKEAEEALGDVSKVNFSSSSGVDNPSFKFDEDVALPFTQSSISNTSNLEFLPPLNGGIEPKLTNHRDLLILKDVINEVSMDQHIRHENPSDYNGRLNNNGFDLRENESEEDEDSMTIFKRKGIKVLKQLGEIFCIWDCCKVWIRFSEVLAVIVFDPFVDLSITLCIVVNVLFMMFDHYNIEYDANGGMSMEMNNLLKNGNYFFTTIFAFESFMKLMAMSPRYFFADGWNCFDFLIVILSLVELLAEGVNGLSMLRSFRLLRVFKLAKSWKSLNDIMTIMANTLGALSNLTVVLCIIIFIFAVMGMQLFGSFYIEKACEKWKCELPRWNFTDFLHSFMIVFRVLCGEWIESMWACMYVAGPTCVPYFLATVLVANLVILNLFLALLLSSFSDMGGSGEEEDGKPDKMSIAVNRFKRLFSFTKRKIKEELFDRIRRKIAHSKSKPLIPEANGNGFSHKTNGYIGGHNNVPSETQTYIPIDQQSDKFAPQTKDHEEIYYDPLETLEVEDCCPPFVYRIIPLGDQHSPFWEAWTQQRLMAMRLIENEYFEGVVLGLILLSSFVMTLEDIWFETRPVLIDCLYYLDRILTVVFFLETTLKLFAMGPVMYFTNAWCWLDFVIVAVSLINFIASLVGAVNIPIFKTMRTLRALRPLRAMSKMEGMKVVVNALIGALPSIFNVLLVCIVFWLIFAIIGVNLFMGTFHKCIDSITGHKFSHEIIPNKTVCLNQTNAQWINSKVTFDNVIMAYLALLQVATWKGWITIMDDAIDSVAINKQPYREASIGMYFYFVAFIILGSFFTLNLLVGVIIDKFNEQKNKGGSSLDAFMTEDQKKYIAAMKKASKKKPLKALPRPYWKPQAIVFGIVTNKKFDMIIMGFIGLNMLTMMMDHYQQTEGWTFVLDNLNVFFIMIFTLEMLLKIFALRQYYFSEPWNLFDFFIVLLSLGGLFLSDIIETYFVSPTLLRVVRVVKVGRVLRLIKGAKGIRTLLFSLVMALPALGNICLLLFLVMFIFAVFGMSLFKNVKIIPGFDDVHNFQTFGKTITLLFQICTSAGWAETFEAISNNGEDCTPPNYLTGNPGDCGSYVAGVIFIIFYLVLSFLIIVNMYIAVILENYTQAQEDVHEGITEEDYDLFYEIWQEFDPSGSQYISFRHLSEFLDVLEPPLQIPMPNKFKIINMDIPIVRFNPPDGGEVREDSVFCSDILDAVTQDFFARKGSGRDDSPHVEDVKVTSFGDRPGYERTSSSWTKQRENYCGSLIKKSWKMHRD</sequence>
<evidence type="ECO:0000256" key="14">
    <source>
        <dbReference type="ARBA" id="ARBA00023201"/>
    </source>
</evidence>
<feature type="transmembrane region" description="Helical" evidence="16">
    <location>
        <begin position="641"/>
        <end position="668"/>
    </location>
</feature>
<evidence type="ECO:0000256" key="3">
    <source>
        <dbReference type="ARBA" id="ARBA00022461"/>
    </source>
</evidence>
<dbReference type="GO" id="GO:0019228">
    <property type="term" value="P:neuronal action potential"/>
    <property type="evidence" value="ECO:0007669"/>
    <property type="project" value="TreeGrafter"/>
</dbReference>
<feature type="transmembrane region" description="Helical" evidence="16">
    <location>
        <begin position="514"/>
        <end position="541"/>
    </location>
</feature>
<keyword evidence="10 16" id="KW-0406">Ion transport</keyword>
<evidence type="ECO:0000256" key="10">
    <source>
        <dbReference type="ARBA" id="ARBA00023065"/>
    </source>
</evidence>
<feature type="transmembrane region" description="Helical" evidence="16">
    <location>
        <begin position="1294"/>
        <end position="1310"/>
    </location>
</feature>
<keyword evidence="5 16" id="KW-0812">Transmembrane</keyword>
<feature type="transmembrane region" description="Helical" evidence="16">
    <location>
        <begin position="977"/>
        <end position="1003"/>
    </location>
</feature>
<feature type="domain" description="EF-hand" evidence="18">
    <location>
        <begin position="1488"/>
        <end position="1523"/>
    </location>
</feature>